<sequence length="216" mass="24325">MLYLIGCDHRNAQTYREGSTLADPENRGHAELMDLIQAAAARYHPLLIAEEANADVLRNARRRSVVYDTADEIGIPHRFCEPTWDEKGDLSIEEELPFLGPGSPFEWKALIPSLDAAYRHDIAHRWPVREKFWIDSLGDDLNHNVLFICGAAHRWTLRRRLEAKGIGVRIIAKRVGAQPLAQSFFAAYRDVRRRGFAPATGCFCISPISDNSSAVS</sequence>
<name>E6Q063_9ZZZZ</name>
<gene>
    <name evidence="1" type="ORF">CARN3_0115</name>
</gene>
<organism evidence="1">
    <name type="scientific">mine drainage metagenome</name>
    <dbReference type="NCBI Taxonomy" id="410659"/>
    <lineage>
        <taxon>unclassified sequences</taxon>
        <taxon>metagenomes</taxon>
        <taxon>ecological metagenomes</taxon>
    </lineage>
</organism>
<protein>
    <submittedName>
        <fullName evidence="1">Uncharacterized protein</fullName>
    </submittedName>
</protein>
<evidence type="ECO:0000313" key="1">
    <source>
        <dbReference type="EMBL" id="CBI00572.1"/>
    </source>
</evidence>
<proteinExistence type="predicted"/>
<reference evidence="1" key="1">
    <citation type="submission" date="2009-10" db="EMBL/GenBank/DDBJ databases">
        <title>Diversity of trophic interactions inside an arsenic-rich microbial ecosystem.</title>
        <authorList>
            <person name="Bertin P.N."/>
            <person name="Heinrich-Salmeron A."/>
            <person name="Pelletier E."/>
            <person name="Goulhen-Chollet F."/>
            <person name="Arsene-Ploetze F."/>
            <person name="Gallien S."/>
            <person name="Calteau A."/>
            <person name="Vallenet D."/>
            <person name="Casiot C."/>
            <person name="Chane-Woon-Ming B."/>
            <person name="Giloteaux L."/>
            <person name="Barakat M."/>
            <person name="Bonnefoy V."/>
            <person name="Bruneel O."/>
            <person name="Chandler M."/>
            <person name="Cleiss J."/>
            <person name="Duran R."/>
            <person name="Elbaz-Poulichet F."/>
            <person name="Fonknechten N."/>
            <person name="Lauga B."/>
            <person name="Mornico D."/>
            <person name="Ortet P."/>
            <person name="Schaeffer C."/>
            <person name="Siguier P."/>
            <person name="Alexander Thil Smith A."/>
            <person name="Van Dorsselaer A."/>
            <person name="Weissenbach J."/>
            <person name="Medigue C."/>
            <person name="Le Paslier D."/>
        </authorList>
    </citation>
    <scope>NUCLEOTIDE SEQUENCE</scope>
</reference>
<dbReference type="AlphaFoldDB" id="E6Q063"/>
<accession>E6Q063</accession>
<comment type="caution">
    <text evidence="1">The sequence shown here is derived from an EMBL/GenBank/DDBJ whole genome shotgun (WGS) entry which is preliminary data.</text>
</comment>
<dbReference type="EMBL" id="CABN01000149">
    <property type="protein sequence ID" value="CBI00572.1"/>
    <property type="molecule type" value="Genomic_DNA"/>
</dbReference>